<dbReference type="Pfam" id="PF05016">
    <property type="entry name" value="ParE_toxin"/>
    <property type="match status" value="1"/>
</dbReference>
<dbReference type="InterPro" id="IPR007712">
    <property type="entry name" value="RelE/ParE_toxin"/>
</dbReference>
<dbReference type="Gene3D" id="3.30.2310.20">
    <property type="entry name" value="RelE-like"/>
    <property type="match status" value="1"/>
</dbReference>
<dbReference type="RefSeq" id="WP_092592437.1">
    <property type="nucleotide sequence ID" value="NZ_FMXN01000004.1"/>
</dbReference>
<organism evidence="3 4">
    <name type="scientific">Pseudidiomarina indica</name>
    <dbReference type="NCBI Taxonomy" id="1159017"/>
    <lineage>
        <taxon>Bacteria</taxon>
        <taxon>Pseudomonadati</taxon>
        <taxon>Pseudomonadota</taxon>
        <taxon>Gammaproteobacteria</taxon>
        <taxon>Alteromonadales</taxon>
        <taxon>Idiomarinaceae</taxon>
        <taxon>Pseudidiomarina</taxon>
    </lineage>
</organism>
<dbReference type="STRING" id="1159017.SAMN02927930_01028"/>
<dbReference type="OrthoDB" id="9798046at2"/>
<accession>A0A1G6BZW1</accession>
<reference evidence="4" key="1">
    <citation type="submission" date="2016-10" db="EMBL/GenBank/DDBJ databases">
        <authorList>
            <person name="Varghese N."/>
            <person name="Submissions S."/>
        </authorList>
    </citation>
    <scope>NUCLEOTIDE SEQUENCE [LARGE SCALE GENOMIC DNA]</scope>
    <source>
        <strain evidence="4">CGMCC 1.10824</strain>
    </source>
</reference>
<proteinExistence type="inferred from homology"/>
<evidence type="ECO:0000256" key="2">
    <source>
        <dbReference type="ARBA" id="ARBA00022649"/>
    </source>
</evidence>
<dbReference type="PANTHER" id="PTHR33755:SF5">
    <property type="entry name" value="TYPE II TOXIN-ANTITOXIN SYSTEM RELE_PARE FAMILY TOXIN"/>
    <property type="match status" value="1"/>
</dbReference>
<dbReference type="Proteomes" id="UP000199626">
    <property type="component" value="Unassembled WGS sequence"/>
</dbReference>
<name>A0A1G6BZW1_9GAMM</name>
<evidence type="ECO:0000256" key="1">
    <source>
        <dbReference type="ARBA" id="ARBA00006226"/>
    </source>
</evidence>
<evidence type="ECO:0000313" key="3">
    <source>
        <dbReference type="EMBL" id="SDB26161.1"/>
    </source>
</evidence>
<dbReference type="EMBL" id="FMXN01000004">
    <property type="protein sequence ID" value="SDB26161.1"/>
    <property type="molecule type" value="Genomic_DNA"/>
</dbReference>
<keyword evidence="2" id="KW-1277">Toxin-antitoxin system</keyword>
<dbReference type="InterPro" id="IPR035093">
    <property type="entry name" value="RelE/ParE_toxin_dom_sf"/>
</dbReference>
<keyword evidence="4" id="KW-1185">Reference proteome</keyword>
<dbReference type="AlphaFoldDB" id="A0A1G6BZW1"/>
<sequence>MKVVWSPLALERVESIAQYIAEDKASAALHWVDGLFSCVDRLAEFPESGRVVPEVRLQRIREVVFGSYRVIYSITNQVDILTVRRSSQLLKASELGVDET</sequence>
<protein>
    <submittedName>
        <fullName evidence="3">Plasmid stabilization system protein ParE</fullName>
    </submittedName>
</protein>
<dbReference type="PANTHER" id="PTHR33755">
    <property type="entry name" value="TOXIN PARE1-RELATED"/>
    <property type="match status" value="1"/>
</dbReference>
<gene>
    <name evidence="3" type="ORF">SAMN02927930_01028</name>
</gene>
<evidence type="ECO:0000313" key="4">
    <source>
        <dbReference type="Proteomes" id="UP000199626"/>
    </source>
</evidence>
<comment type="similarity">
    <text evidence="1">Belongs to the RelE toxin family.</text>
</comment>
<dbReference type="InterPro" id="IPR051803">
    <property type="entry name" value="TA_system_RelE-like_toxin"/>
</dbReference>